<organism evidence="1 2">
    <name type="scientific">Caenorhabditis briggsae</name>
    <dbReference type="NCBI Taxonomy" id="6238"/>
    <lineage>
        <taxon>Eukaryota</taxon>
        <taxon>Metazoa</taxon>
        <taxon>Ecdysozoa</taxon>
        <taxon>Nematoda</taxon>
        <taxon>Chromadorea</taxon>
        <taxon>Rhabditida</taxon>
        <taxon>Rhabditina</taxon>
        <taxon>Rhabditomorpha</taxon>
        <taxon>Rhabditoidea</taxon>
        <taxon>Rhabditidae</taxon>
        <taxon>Peloderinae</taxon>
        <taxon>Caenorhabditis</taxon>
    </lineage>
</organism>
<keyword evidence="2" id="KW-1185">Reference proteome</keyword>
<proteinExistence type="predicted"/>
<evidence type="ECO:0000313" key="1">
    <source>
        <dbReference type="EMBL" id="UMM22739.1"/>
    </source>
</evidence>
<name>A0AAE9JC30_CAEBR</name>
<reference evidence="1 2" key="1">
    <citation type="submission" date="2022-04" db="EMBL/GenBank/DDBJ databases">
        <title>Chromosome-level reference genomes for two strains of Caenorhabditis briggsae: an improved platform for comparative genomics.</title>
        <authorList>
            <person name="Stevens L."/>
            <person name="Andersen E."/>
        </authorList>
    </citation>
    <scope>NUCLEOTIDE SEQUENCE [LARGE SCALE GENOMIC DNA]</scope>
    <source>
        <strain evidence="1">VX34</strain>
        <tissue evidence="1">Whole-organism</tissue>
    </source>
</reference>
<dbReference type="Proteomes" id="UP000829354">
    <property type="component" value="Chromosome III"/>
</dbReference>
<evidence type="ECO:0000313" key="2">
    <source>
        <dbReference type="Proteomes" id="UP000829354"/>
    </source>
</evidence>
<dbReference type="AlphaFoldDB" id="A0AAE9JC30"/>
<dbReference type="EMBL" id="CP092622">
    <property type="protein sequence ID" value="UMM22739.1"/>
    <property type="molecule type" value="Genomic_DNA"/>
</dbReference>
<protein>
    <submittedName>
        <fullName evidence="1">Uncharacterized protein</fullName>
    </submittedName>
</protein>
<accession>A0AAE9JC30</accession>
<sequence>MGITACCCCSSKDAAITIGIWSLVYALASLLLMGWQTGVLNHCRAVTMAQSNLQCEWDCPCVGASTKRTASIIEGKF</sequence>
<gene>
    <name evidence="1" type="ORF">L5515_003807</name>
</gene>